<name>A0A1G8VQQ9_9EURY</name>
<evidence type="ECO:0000256" key="3">
    <source>
        <dbReference type="SAM" id="Phobius"/>
    </source>
</evidence>
<dbReference type="EMBL" id="FNFE01000001">
    <property type="protein sequence ID" value="SDJ68309.1"/>
    <property type="molecule type" value="Genomic_DNA"/>
</dbReference>
<keyword evidence="6" id="KW-1185">Reference proteome</keyword>
<dbReference type="STRING" id="1095776.SAMN04515672_1456"/>
<feature type="transmembrane region" description="Helical" evidence="3">
    <location>
        <begin position="322"/>
        <end position="340"/>
    </location>
</feature>
<evidence type="ECO:0000313" key="6">
    <source>
        <dbReference type="Proteomes" id="UP000198882"/>
    </source>
</evidence>
<keyword evidence="2 5" id="KW-0808">Transferase</keyword>
<keyword evidence="3" id="KW-0472">Membrane</keyword>
<dbReference type="RefSeq" id="WP_090303868.1">
    <property type="nucleotide sequence ID" value="NZ_FNFE01000001.1"/>
</dbReference>
<dbReference type="SUPFAM" id="SSF53448">
    <property type="entry name" value="Nucleotide-diphospho-sugar transferases"/>
    <property type="match status" value="1"/>
</dbReference>
<dbReference type="InterPro" id="IPR001173">
    <property type="entry name" value="Glyco_trans_2-like"/>
</dbReference>
<feature type="transmembrane region" description="Helical" evidence="3">
    <location>
        <begin position="6"/>
        <end position="25"/>
    </location>
</feature>
<organism evidence="5 6">
    <name type="scientific">Natronorubrum texcoconense</name>
    <dbReference type="NCBI Taxonomy" id="1095776"/>
    <lineage>
        <taxon>Archaea</taxon>
        <taxon>Methanobacteriati</taxon>
        <taxon>Methanobacteriota</taxon>
        <taxon>Stenosarchaea group</taxon>
        <taxon>Halobacteria</taxon>
        <taxon>Halobacteriales</taxon>
        <taxon>Natrialbaceae</taxon>
        <taxon>Natronorubrum</taxon>
    </lineage>
</organism>
<protein>
    <submittedName>
        <fullName evidence="5">Glycosyltransferase, catalytic subunit of cellulose synthase and poly-beta-1,6-N-acetylglucosamine synthase</fullName>
    </submittedName>
</protein>
<reference evidence="6" key="1">
    <citation type="submission" date="2016-10" db="EMBL/GenBank/DDBJ databases">
        <authorList>
            <person name="Varghese N."/>
            <person name="Submissions S."/>
        </authorList>
    </citation>
    <scope>NUCLEOTIDE SEQUENCE [LARGE SCALE GENOMIC DNA]</scope>
    <source>
        <strain evidence="6">B4,CECT 8067,JCM 17497</strain>
    </source>
</reference>
<proteinExistence type="predicted"/>
<dbReference type="OrthoDB" id="43988at2157"/>
<sequence length="390" mass="43891">MILETILLVIFWGSLYGLIHSYFIYPLTLWIGSHLQSPQQGPHNTNFPTVALVIAAYNEEEIIGEKIENSLDLNYPDEKLRIVVFSDASSDSTDKIVKEYSSHGIELARIEGRVGKTACQNEVAEMVDEDILVFSDANSMYEPDAIKKLVQGFSSDVGCVVGELRYHGSSDVEGESVYWRYESAIKHLESRVNSLVTGNGSIYAVRSESYVPLSRDAISDFAEPLEIVRGGKAVKYVSAAIAWEETESSSTSEFRRRVRIVTRCWHAISNYQDLLNPLRHPLFAYQLWSHKILRWLSPLLLVLVFVSNLGLVVAFGSVLYQLLLAGQLAFYLFAVLGALAERFEVDDPLITHVPFYFLKSNYGMLLGLLNFLRGNNIVVWETSSRTADEK</sequence>
<dbReference type="PANTHER" id="PTHR43630:SF1">
    <property type="entry name" value="POLY-BETA-1,6-N-ACETYL-D-GLUCOSAMINE SYNTHASE"/>
    <property type="match status" value="1"/>
</dbReference>
<dbReference type="AlphaFoldDB" id="A0A1G8VQQ9"/>
<keyword evidence="3" id="KW-1133">Transmembrane helix</keyword>
<keyword evidence="3" id="KW-0812">Transmembrane</keyword>
<dbReference type="Pfam" id="PF00535">
    <property type="entry name" value="Glycos_transf_2"/>
    <property type="match status" value="1"/>
</dbReference>
<gene>
    <name evidence="5" type="ORF">SAMN04515672_1456</name>
</gene>
<feature type="domain" description="Glycosyltransferase 2-like" evidence="4">
    <location>
        <begin position="52"/>
        <end position="188"/>
    </location>
</feature>
<dbReference type="PANTHER" id="PTHR43630">
    <property type="entry name" value="POLY-BETA-1,6-N-ACETYL-D-GLUCOSAMINE SYNTHASE"/>
    <property type="match status" value="1"/>
</dbReference>
<dbReference type="GO" id="GO:0016757">
    <property type="term" value="F:glycosyltransferase activity"/>
    <property type="evidence" value="ECO:0007669"/>
    <property type="project" value="UniProtKB-KW"/>
</dbReference>
<evidence type="ECO:0000256" key="1">
    <source>
        <dbReference type="ARBA" id="ARBA00022676"/>
    </source>
</evidence>
<dbReference type="Gene3D" id="3.90.550.10">
    <property type="entry name" value="Spore Coat Polysaccharide Biosynthesis Protein SpsA, Chain A"/>
    <property type="match status" value="1"/>
</dbReference>
<accession>A0A1G8VQQ9</accession>
<evidence type="ECO:0000256" key="2">
    <source>
        <dbReference type="ARBA" id="ARBA00022679"/>
    </source>
</evidence>
<keyword evidence="1" id="KW-0328">Glycosyltransferase</keyword>
<dbReference type="InterPro" id="IPR029044">
    <property type="entry name" value="Nucleotide-diphossugar_trans"/>
</dbReference>
<evidence type="ECO:0000259" key="4">
    <source>
        <dbReference type="Pfam" id="PF00535"/>
    </source>
</evidence>
<evidence type="ECO:0000313" key="5">
    <source>
        <dbReference type="EMBL" id="SDJ68309.1"/>
    </source>
</evidence>
<feature type="transmembrane region" description="Helical" evidence="3">
    <location>
        <begin position="295"/>
        <end position="316"/>
    </location>
</feature>
<dbReference type="Proteomes" id="UP000198882">
    <property type="component" value="Unassembled WGS sequence"/>
</dbReference>